<dbReference type="HOGENOM" id="CLU_169793_0_0_1"/>
<dbReference type="InterPro" id="IPR036908">
    <property type="entry name" value="RlpA-like_sf"/>
</dbReference>
<evidence type="ECO:0000256" key="1">
    <source>
        <dbReference type="SAM" id="SignalP"/>
    </source>
</evidence>
<evidence type="ECO:0000313" key="3">
    <source>
        <dbReference type="Proteomes" id="UP000027195"/>
    </source>
</evidence>
<evidence type="ECO:0000313" key="2">
    <source>
        <dbReference type="EMBL" id="KDQ13868.1"/>
    </source>
</evidence>
<feature type="signal peptide" evidence="1">
    <location>
        <begin position="1"/>
        <end position="22"/>
    </location>
</feature>
<sequence length="118" mass="12415">MFFKKSLTFAALAAANFVAAQSSGIAILADYTYPDSITCGLSTCPISGEWIGVNQTFFNTHGCGTVLTLTTEDGSRTTTAPVCDICDDCPITYFKVPPVVQGELGGGVSVPLTVNWHT</sequence>
<dbReference type="SUPFAM" id="SSF50685">
    <property type="entry name" value="Barwin-like endoglucanases"/>
    <property type="match status" value="1"/>
</dbReference>
<evidence type="ECO:0008006" key="4">
    <source>
        <dbReference type="Google" id="ProtNLM"/>
    </source>
</evidence>
<feature type="chain" id="PRO_5001641209" description="RlpA-like protein double-psi beta-barrel domain-containing protein" evidence="1">
    <location>
        <begin position="23"/>
        <end position="118"/>
    </location>
</feature>
<protein>
    <recommendedName>
        <fullName evidence="4">RlpA-like protein double-psi beta-barrel domain-containing protein</fullName>
    </recommendedName>
</protein>
<accession>A0A067MDQ2</accession>
<name>A0A067MDQ2_BOTB1</name>
<gene>
    <name evidence="2" type="ORF">BOTBODRAFT_175284</name>
</gene>
<dbReference type="Proteomes" id="UP000027195">
    <property type="component" value="Unassembled WGS sequence"/>
</dbReference>
<reference evidence="3" key="1">
    <citation type="journal article" date="2014" name="Proc. Natl. Acad. Sci. U.S.A.">
        <title>Extensive sampling of basidiomycete genomes demonstrates inadequacy of the white-rot/brown-rot paradigm for wood decay fungi.</title>
        <authorList>
            <person name="Riley R."/>
            <person name="Salamov A.A."/>
            <person name="Brown D.W."/>
            <person name="Nagy L.G."/>
            <person name="Floudas D."/>
            <person name="Held B.W."/>
            <person name="Levasseur A."/>
            <person name="Lombard V."/>
            <person name="Morin E."/>
            <person name="Otillar R."/>
            <person name="Lindquist E.A."/>
            <person name="Sun H."/>
            <person name="LaButti K.M."/>
            <person name="Schmutz J."/>
            <person name="Jabbour D."/>
            <person name="Luo H."/>
            <person name="Baker S.E."/>
            <person name="Pisabarro A.G."/>
            <person name="Walton J.D."/>
            <person name="Blanchette R.A."/>
            <person name="Henrissat B."/>
            <person name="Martin F."/>
            <person name="Cullen D."/>
            <person name="Hibbett D.S."/>
            <person name="Grigoriev I.V."/>
        </authorList>
    </citation>
    <scope>NUCLEOTIDE SEQUENCE [LARGE SCALE GENOMIC DNA]</scope>
    <source>
        <strain evidence="3">FD-172 SS1</strain>
    </source>
</reference>
<keyword evidence="1" id="KW-0732">Signal</keyword>
<dbReference type="InParanoid" id="A0A067MDQ2"/>
<dbReference type="AlphaFoldDB" id="A0A067MDQ2"/>
<dbReference type="EMBL" id="KL198041">
    <property type="protein sequence ID" value="KDQ13868.1"/>
    <property type="molecule type" value="Genomic_DNA"/>
</dbReference>
<organism evidence="2 3">
    <name type="scientific">Botryobasidium botryosum (strain FD-172 SS1)</name>
    <dbReference type="NCBI Taxonomy" id="930990"/>
    <lineage>
        <taxon>Eukaryota</taxon>
        <taxon>Fungi</taxon>
        <taxon>Dikarya</taxon>
        <taxon>Basidiomycota</taxon>
        <taxon>Agaricomycotina</taxon>
        <taxon>Agaricomycetes</taxon>
        <taxon>Cantharellales</taxon>
        <taxon>Botryobasidiaceae</taxon>
        <taxon>Botryobasidium</taxon>
    </lineage>
</organism>
<keyword evidence="3" id="KW-1185">Reference proteome</keyword>
<proteinExistence type="predicted"/>